<dbReference type="AlphaFoldDB" id="A0A7V8FI44"/>
<proteinExistence type="predicted"/>
<reference evidence="2" key="1">
    <citation type="journal article" date="2020" name="MBio">
        <title>Horizontal gene transfer to a defensive symbiont with a reduced genome amongst a multipartite beetle microbiome.</title>
        <authorList>
            <person name="Waterworth S.C."/>
            <person name="Florez L.V."/>
            <person name="Rees E.R."/>
            <person name="Hertweck C."/>
            <person name="Kaltenpoth M."/>
            <person name="Kwan J.C."/>
        </authorList>
    </citation>
    <scope>NUCLEOTIDE SEQUENCE [LARGE SCALE GENOMIC DNA]</scope>
</reference>
<name>A0A7V8FI44_STEMA</name>
<evidence type="ECO:0000313" key="2">
    <source>
        <dbReference type="Proteomes" id="UP000487117"/>
    </source>
</evidence>
<accession>A0A7V8FI44</accession>
<evidence type="ECO:0000313" key="1">
    <source>
        <dbReference type="EMBL" id="KAF1016177.1"/>
    </source>
</evidence>
<comment type="caution">
    <text evidence="1">The sequence shown here is derived from an EMBL/GenBank/DDBJ whole genome shotgun (WGS) entry which is preliminary data.</text>
</comment>
<organism evidence="1 2">
    <name type="scientific">Stenotrophomonas maltophilia</name>
    <name type="common">Pseudomonas maltophilia</name>
    <name type="synonym">Xanthomonas maltophilia</name>
    <dbReference type="NCBI Taxonomy" id="40324"/>
    <lineage>
        <taxon>Bacteria</taxon>
        <taxon>Pseudomonadati</taxon>
        <taxon>Pseudomonadota</taxon>
        <taxon>Gammaproteobacteria</taxon>
        <taxon>Lysobacterales</taxon>
        <taxon>Lysobacteraceae</taxon>
        <taxon>Stenotrophomonas</taxon>
        <taxon>Stenotrophomonas maltophilia group</taxon>
    </lineage>
</organism>
<gene>
    <name evidence="1" type="ORF">GAK31_01666</name>
</gene>
<sequence>MNDLSNIVATERRLAILHPATEEPVGLVLLLRPDSDPVVKAASRKAINDRMGARGKVTAEQLEASRLNMLCASISGWQWNGDASFHGEKPAFEELVLRQLLKELPWLAEQADSALTDRAAFFQRADGEGG</sequence>
<dbReference type="Proteomes" id="UP000487117">
    <property type="component" value="Unassembled WGS sequence"/>
</dbReference>
<dbReference type="EMBL" id="WNDS01000002">
    <property type="protein sequence ID" value="KAF1016177.1"/>
    <property type="molecule type" value="Genomic_DNA"/>
</dbReference>
<protein>
    <submittedName>
        <fullName evidence="1">Uncharacterized protein</fullName>
    </submittedName>
</protein>